<dbReference type="InterPro" id="IPR022185">
    <property type="entry name" value="DUF3712"/>
</dbReference>
<accession>A0AAD4H5B1</accession>
<dbReference type="AlphaFoldDB" id="A0AAD4H5B1"/>
<dbReference type="Proteomes" id="UP001194580">
    <property type="component" value="Unassembled WGS sequence"/>
</dbReference>
<dbReference type="Pfam" id="PF12505">
    <property type="entry name" value="DUF3712"/>
    <property type="match status" value="1"/>
</dbReference>
<comment type="caution">
    <text evidence="1">The sequence shown here is derived from an EMBL/GenBank/DDBJ whole genome shotgun (WGS) entry which is preliminary data.</text>
</comment>
<evidence type="ECO:0000313" key="1">
    <source>
        <dbReference type="EMBL" id="KAG0272840.1"/>
    </source>
</evidence>
<name>A0AAD4H5B1_9FUNG</name>
<evidence type="ECO:0000313" key="2">
    <source>
        <dbReference type="Proteomes" id="UP001194580"/>
    </source>
</evidence>
<organism evidence="1 2">
    <name type="scientific">Linnemannia exigua</name>
    <dbReference type="NCBI Taxonomy" id="604196"/>
    <lineage>
        <taxon>Eukaryota</taxon>
        <taxon>Fungi</taxon>
        <taxon>Fungi incertae sedis</taxon>
        <taxon>Mucoromycota</taxon>
        <taxon>Mortierellomycotina</taxon>
        <taxon>Mortierellomycetes</taxon>
        <taxon>Mortierellales</taxon>
        <taxon>Mortierellaceae</taxon>
        <taxon>Linnemannia</taxon>
    </lineage>
</organism>
<dbReference type="PANTHER" id="PTHR35895:SF1">
    <property type="entry name" value="LIPID-BINDING SERUM GLYCOPROTEIN C-TERMINAL DOMAIN-CONTAINING PROTEIN"/>
    <property type="match status" value="1"/>
</dbReference>
<keyword evidence="2" id="KW-1185">Reference proteome</keyword>
<sequence length="291" mass="30149">MTVLTVAIGVPLALFVILPKVAQLILNNSTMEFKNIQITNPTNTSLEMSMNGDLGHTGPFSATIVFPEPINVYYGETKLGDMTLPPTEASGGSGKLVANATFNIADQAAFGSFSADMMNKETFVWVLKSKVTIKALGRTVNNLELDKALTLNGMAGFPGVQILKFDLPSDAANGAGINLVIDTAMNNPSPIGITLGTIVLDIGYNGTPLGQVRATGASLLGNSQSVLNLTGTMIPQTTPEGLATVSSLFSAYIAGGTSVTSARGVSVLPDGVNEVGWLSTGLKSMALNVPL</sequence>
<protein>
    <submittedName>
        <fullName evidence="1">Uncharacterized protein</fullName>
    </submittedName>
</protein>
<dbReference type="InterPro" id="IPR046368">
    <property type="entry name" value="Tag1"/>
</dbReference>
<dbReference type="EMBL" id="JAAAIL010000849">
    <property type="protein sequence ID" value="KAG0272840.1"/>
    <property type="molecule type" value="Genomic_DNA"/>
</dbReference>
<dbReference type="PANTHER" id="PTHR35895">
    <property type="entry name" value="CHROMOSOME 16, WHOLE GENOME SHOTGUN SEQUENCE"/>
    <property type="match status" value="1"/>
</dbReference>
<dbReference type="GO" id="GO:0000329">
    <property type="term" value="C:fungal-type vacuole membrane"/>
    <property type="evidence" value="ECO:0007669"/>
    <property type="project" value="InterPro"/>
</dbReference>
<gene>
    <name evidence="1" type="ORF">BGZ95_011365</name>
</gene>
<reference evidence="1" key="1">
    <citation type="journal article" date="2020" name="Fungal Divers.">
        <title>Resolving the Mortierellaceae phylogeny through synthesis of multi-gene phylogenetics and phylogenomics.</title>
        <authorList>
            <person name="Vandepol N."/>
            <person name="Liber J."/>
            <person name="Desiro A."/>
            <person name="Na H."/>
            <person name="Kennedy M."/>
            <person name="Barry K."/>
            <person name="Grigoriev I.V."/>
            <person name="Miller A.N."/>
            <person name="O'Donnell K."/>
            <person name="Stajich J.E."/>
            <person name="Bonito G."/>
        </authorList>
    </citation>
    <scope>NUCLEOTIDE SEQUENCE</scope>
    <source>
        <strain evidence="1">NRRL 28262</strain>
    </source>
</reference>
<proteinExistence type="predicted"/>
<feature type="non-terminal residue" evidence="1">
    <location>
        <position position="291"/>
    </location>
</feature>